<organism evidence="1 2">
    <name type="scientific">Salinispira pacifica</name>
    <dbReference type="NCBI Taxonomy" id="1307761"/>
    <lineage>
        <taxon>Bacteria</taxon>
        <taxon>Pseudomonadati</taxon>
        <taxon>Spirochaetota</taxon>
        <taxon>Spirochaetia</taxon>
        <taxon>Spirochaetales</taxon>
        <taxon>Spirochaetaceae</taxon>
        <taxon>Salinispira</taxon>
    </lineage>
</organism>
<evidence type="ECO:0000313" key="1">
    <source>
        <dbReference type="EMBL" id="AHC15412.1"/>
    </source>
</evidence>
<keyword evidence="2" id="KW-1185">Reference proteome</keyword>
<name>V5WHV7_9SPIO</name>
<sequence>MIIFRFDDTPGIVAGETFSVSIHGLTYKDDSAASLEYQVELFDLQ</sequence>
<protein>
    <submittedName>
        <fullName evidence="1">Uncharacterized protein</fullName>
    </submittedName>
</protein>
<dbReference type="Proteomes" id="UP000018680">
    <property type="component" value="Chromosome"/>
</dbReference>
<reference evidence="1 2" key="1">
    <citation type="journal article" date="2015" name="Stand. Genomic Sci.">
        <title>Complete genome sequence and description of Salinispira pacifica gen. nov., sp. nov., a novel spirochaete isolated form a hypersaline microbial mat.</title>
        <authorList>
            <person name="Ben Hania W."/>
            <person name="Joseph M."/>
            <person name="Schumann P."/>
            <person name="Bunk B."/>
            <person name="Fiebig A."/>
            <person name="Sproer C."/>
            <person name="Klenk H.P."/>
            <person name="Fardeau M.L."/>
            <person name="Spring S."/>
        </authorList>
    </citation>
    <scope>NUCLEOTIDE SEQUENCE [LARGE SCALE GENOMIC DNA]</scope>
    <source>
        <strain evidence="1 2">L21-RPul-D2</strain>
    </source>
</reference>
<dbReference type="KEGG" id="slr:L21SP2_2043"/>
<gene>
    <name evidence="1" type="ORF">L21SP2_2043</name>
</gene>
<dbReference type="HOGENOM" id="CLU_3205085_0_0_12"/>
<accession>V5WHV7</accession>
<proteinExistence type="predicted"/>
<evidence type="ECO:0000313" key="2">
    <source>
        <dbReference type="Proteomes" id="UP000018680"/>
    </source>
</evidence>
<dbReference type="EMBL" id="CP006939">
    <property type="protein sequence ID" value="AHC15412.1"/>
    <property type="molecule type" value="Genomic_DNA"/>
</dbReference>
<dbReference type="AlphaFoldDB" id="V5WHV7"/>